<evidence type="ECO:0000256" key="4">
    <source>
        <dbReference type="ARBA" id="ARBA00023136"/>
    </source>
</evidence>
<name>A0ABS7D997_9BACL</name>
<dbReference type="Proteomes" id="UP000812277">
    <property type="component" value="Unassembled WGS sequence"/>
</dbReference>
<keyword evidence="4 5" id="KW-0472">Membrane</keyword>
<evidence type="ECO:0000256" key="3">
    <source>
        <dbReference type="ARBA" id="ARBA00022989"/>
    </source>
</evidence>
<keyword evidence="8" id="KW-1185">Reference proteome</keyword>
<feature type="transmembrane region" description="Helical" evidence="5">
    <location>
        <begin position="32"/>
        <end position="51"/>
    </location>
</feature>
<evidence type="ECO:0000256" key="1">
    <source>
        <dbReference type="ARBA" id="ARBA00004141"/>
    </source>
</evidence>
<feature type="domain" description="TM2" evidence="6">
    <location>
        <begin position="27"/>
        <end position="82"/>
    </location>
</feature>
<dbReference type="EMBL" id="JAHZIJ010000014">
    <property type="protein sequence ID" value="MBW7476527.1"/>
    <property type="molecule type" value="Genomic_DNA"/>
</dbReference>
<dbReference type="InterPro" id="IPR050932">
    <property type="entry name" value="TM2D1-3-like"/>
</dbReference>
<evidence type="ECO:0000313" key="8">
    <source>
        <dbReference type="Proteomes" id="UP000812277"/>
    </source>
</evidence>
<dbReference type="RefSeq" id="WP_219873779.1">
    <property type="nucleotide sequence ID" value="NZ_JAHZIJ010000014.1"/>
</dbReference>
<evidence type="ECO:0000313" key="7">
    <source>
        <dbReference type="EMBL" id="MBW7476527.1"/>
    </source>
</evidence>
<organism evidence="7 8">
    <name type="scientific">Paenibacillus oenotherae</name>
    <dbReference type="NCBI Taxonomy" id="1435645"/>
    <lineage>
        <taxon>Bacteria</taxon>
        <taxon>Bacillati</taxon>
        <taxon>Bacillota</taxon>
        <taxon>Bacilli</taxon>
        <taxon>Bacillales</taxon>
        <taxon>Paenibacillaceae</taxon>
        <taxon>Paenibacillus</taxon>
    </lineage>
</organism>
<dbReference type="Pfam" id="PF05154">
    <property type="entry name" value="TM2"/>
    <property type="match status" value="1"/>
</dbReference>
<dbReference type="PANTHER" id="PTHR21016">
    <property type="entry name" value="BETA-AMYLOID BINDING PROTEIN-RELATED"/>
    <property type="match status" value="1"/>
</dbReference>
<keyword evidence="2 5" id="KW-0812">Transmembrane</keyword>
<dbReference type="PANTHER" id="PTHR21016:SF25">
    <property type="entry name" value="TM2 DOMAIN-CONTAINING PROTEIN DDB_G0277895-RELATED"/>
    <property type="match status" value="1"/>
</dbReference>
<keyword evidence="3 5" id="KW-1133">Transmembrane helix</keyword>
<evidence type="ECO:0000256" key="2">
    <source>
        <dbReference type="ARBA" id="ARBA00022692"/>
    </source>
</evidence>
<sequence length="115" mass="13291">MSYNNIALKSQLDARELLILDQEVRNQGKNMMVAYVLWFFLGIFGGHRFYMKKTGSAVAQLVLTLTVVGYLVTCIWVIVDAFLLHTMVKEENKEVEDRILHALLSQKHFENAMNR</sequence>
<reference evidence="7 8" key="1">
    <citation type="submission" date="2021-07" db="EMBL/GenBank/DDBJ databases">
        <title>Paenibacillus radiodurans sp. nov., isolated from the southeastern edge of Tengger Desert.</title>
        <authorList>
            <person name="Zhang G."/>
        </authorList>
    </citation>
    <scope>NUCLEOTIDE SEQUENCE [LARGE SCALE GENOMIC DNA]</scope>
    <source>
        <strain evidence="7 8">DT7-4</strain>
    </source>
</reference>
<proteinExistence type="predicted"/>
<protein>
    <submittedName>
        <fullName evidence="7">TM2 domain-containing protein</fullName>
    </submittedName>
</protein>
<feature type="transmembrane region" description="Helical" evidence="5">
    <location>
        <begin position="57"/>
        <end position="83"/>
    </location>
</feature>
<evidence type="ECO:0000259" key="6">
    <source>
        <dbReference type="Pfam" id="PF05154"/>
    </source>
</evidence>
<evidence type="ECO:0000256" key="5">
    <source>
        <dbReference type="SAM" id="Phobius"/>
    </source>
</evidence>
<comment type="caution">
    <text evidence="7">The sequence shown here is derived from an EMBL/GenBank/DDBJ whole genome shotgun (WGS) entry which is preliminary data.</text>
</comment>
<gene>
    <name evidence="7" type="ORF">K0T92_17560</name>
</gene>
<dbReference type="InterPro" id="IPR007829">
    <property type="entry name" value="TM2"/>
</dbReference>
<accession>A0ABS7D997</accession>
<comment type="subcellular location">
    <subcellularLocation>
        <location evidence="1">Membrane</location>
        <topology evidence="1">Multi-pass membrane protein</topology>
    </subcellularLocation>
</comment>